<protein>
    <submittedName>
        <fullName evidence="7">Glucan biosynthesis protein G</fullName>
    </submittedName>
</protein>
<dbReference type="InterPro" id="IPR014756">
    <property type="entry name" value="Ig_E-set"/>
</dbReference>
<dbReference type="RefSeq" id="WP_133283590.1">
    <property type="nucleotide sequence ID" value="NZ_SMSI01000001.1"/>
</dbReference>
<dbReference type="InterPro" id="IPR013783">
    <property type="entry name" value="Ig-like_fold"/>
</dbReference>
<dbReference type="SUPFAM" id="SSF81296">
    <property type="entry name" value="E set domains"/>
    <property type="match status" value="1"/>
</dbReference>
<comment type="similarity">
    <text evidence="3">Belongs to the OpgD/OpgG family.</text>
</comment>
<dbReference type="InterPro" id="IPR014438">
    <property type="entry name" value="Glucan_biosyn_MdoG/MdoD"/>
</dbReference>
<dbReference type="PANTHER" id="PTHR30504:SF2">
    <property type="entry name" value="GLUCANS BIOSYNTHESIS PROTEIN G"/>
    <property type="match status" value="1"/>
</dbReference>
<sequence>MTGSSHAQDAASENADADDKLMPAADGSQPFSFDLLTDEMRRKAGEDYKEPAKVGGFLSELNYDLYRLIRFNPSRARFADVPRSHFQLQAFHLGWLFSNPITLMEVEGDRARPMKFTTEDFLYQREAQGKLPADWELPGVAGFRLHSPLNRPDILDELIAFQGASYFRALGRGSTYGLSARGLAINTGTSEPEEFPVFTRFYIERPVSGDISINIYALMDSPSLTGVYRFVITPGEATTMDVTARLFLRSDIRELGVAPLTSMYLYGERNREKFDDYRPRVHDSDGLMIEDQNGTHIWRALSNPSRLASSYFSETNPRSFGLYQREREFDHYQDASAAYERRPSLRVEPKGDWGKGVVRLVEIPSDLEINDNIVAFWIPERDGKAGDALEFEYRLSWGDLPPQEDGDLAYVLASRAGSGGVSGVENTEGFRKFVVDFKGGPLTNLPASEADHIRPVATVINGKIEHETLTPIPEEGVWRFVMDISAESNATVELTARLEGYERKLSETWAYQWIKP</sequence>
<feature type="domain" description="Glucan biosynthesis periplasmic MdoG C-terminal" evidence="6">
    <location>
        <begin position="31"/>
        <end position="513"/>
    </location>
</feature>
<comment type="pathway">
    <text evidence="2">Glycan metabolism; osmoregulated periplasmic glucan (OPG) biosynthesis.</text>
</comment>
<evidence type="ECO:0000256" key="5">
    <source>
        <dbReference type="SAM" id="MobiDB-lite"/>
    </source>
</evidence>
<dbReference type="SUPFAM" id="SSF74650">
    <property type="entry name" value="Galactose mutarotase-like"/>
    <property type="match status" value="1"/>
</dbReference>
<evidence type="ECO:0000256" key="2">
    <source>
        <dbReference type="ARBA" id="ARBA00005001"/>
    </source>
</evidence>
<dbReference type="Gene3D" id="2.70.98.10">
    <property type="match status" value="1"/>
</dbReference>
<comment type="caution">
    <text evidence="7">The sequence shown here is derived from an EMBL/GenBank/DDBJ whole genome shotgun (WGS) entry which is preliminary data.</text>
</comment>
<dbReference type="InterPro" id="IPR007444">
    <property type="entry name" value="Glucan_biosyn_MdoG_C"/>
</dbReference>
<dbReference type="EMBL" id="SMSI01000001">
    <property type="protein sequence ID" value="TDH38756.1"/>
    <property type="molecule type" value="Genomic_DNA"/>
</dbReference>
<dbReference type="GO" id="GO:0003824">
    <property type="term" value="F:catalytic activity"/>
    <property type="evidence" value="ECO:0007669"/>
    <property type="project" value="InterPro"/>
</dbReference>
<keyword evidence="4" id="KW-0574">Periplasm</keyword>
<evidence type="ECO:0000256" key="4">
    <source>
        <dbReference type="ARBA" id="ARBA00022764"/>
    </source>
</evidence>
<evidence type="ECO:0000256" key="1">
    <source>
        <dbReference type="ARBA" id="ARBA00004418"/>
    </source>
</evidence>
<dbReference type="AlphaFoldDB" id="A0A4R5PNY6"/>
<dbReference type="Gene3D" id="2.60.40.10">
    <property type="entry name" value="Immunoglobulins"/>
    <property type="match status" value="1"/>
</dbReference>
<dbReference type="GO" id="GO:0030246">
    <property type="term" value="F:carbohydrate binding"/>
    <property type="evidence" value="ECO:0007669"/>
    <property type="project" value="InterPro"/>
</dbReference>
<proteinExistence type="inferred from homology"/>
<dbReference type="GO" id="GO:0030288">
    <property type="term" value="C:outer membrane-bounded periplasmic space"/>
    <property type="evidence" value="ECO:0007669"/>
    <property type="project" value="TreeGrafter"/>
</dbReference>
<dbReference type="OrthoDB" id="9777817at2"/>
<dbReference type="GO" id="GO:0051274">
    <property type="term" value="P:beta-glucan biosynthetic process"/>
    <property type="evidence" value="ECO:0007669"/>
    <property type="project" value="TreeGrafter"/>
</dbReference>
<keyword evidence="8" id="KW-1185">Reference proteome</keyword>
<dbReference type="InterPro" id="IPR011013">
    <property type="entry name" value="Gal_mutarotase_sf_dom"/>
</dbReference>
<gene>
    <name evidence="7" type="ORF">E2A64_06585</name>
</gene>
<organism evidence="7 8">
    <name type="scientific">Pseudohoeflea suaedae</name>
    <dbReference type="NCBI Taxonomy" id="877384"/>
    <lineage>
        <taxon>Bacteria</taxon>
        <taxon>Pseudomonadati</taxon>
        <taxon>Pseudomonadota</taxon>
        <taxon>Alphaproteobacteria</taxon>
        <taxon>Hyphomicrobiales</taxon>
        <taxon>Rhizobiaceae</taxon>
        <taxon>Pseudohoeflea</taxon>
    </lineage>
</organism>
<dbReference type="Proteomes" id="UP000295131">
    <property type="component" value="Unassembled WGS sequence"/>
</dbReference>
<name>A0A4R5PNY6_9HYPH</name>
<dbReference type="UniPathway" id="UPA00637"/>
<evidence type="ECO:0000313" key="8">
    <source>
        <dbReference type="Proteomes" id="UP000295131"/>
    </source>
</evidence>
<dbReference type="PIRSF" id="PIRSF006281">
    <property type="entry name" value="MdoG"/>
    <property type="match status" value="1"/>
</dbReference>
<comment type="subcellular location">
    <subcellularLocation>
        <location evidence="1">Periplasm</location>
    </subcellularLocation>
</comment>
<accession>A0A4R5PNY6</accession>
<evidence type="ECO:0000256" key="3">
    <source>
        <dbReference type="ARBA" id="ARBA00009284"/>
    </source>
</evidence>
<evidence type="ECO:0000313" key="7">
    <source>
        <dbReference type="EMBL" id="TDH38756.1"/>
    </source>
</evidence>
<dbReference type="PANTHER" id="PTHR30504">
    <property type="entry name" value="GLUCANS BIOSYNTHESIS PROTEIN"/>
    <property type="match status" value="1"/>
</dbReference>
<feature type="region of interest" description="Disordered" evidence="5">
    <location>
        <begin position="1"/>
        <end position="30"/>
    </location>
</feature>
<evidence type="ECO:0000259" key="6">
    <source>
        <dbReference type="Pfam" id="PF04349"/>
    </source>
</evidence>
<dbReference type="Pfam" id="PF04349">
    <property type="entry name" value="MdoG"/>
    <property type="match status" value="1"/>
</dbReference>
<reference evidence="7 8" key="1">
    <citation type="journal article" date="2013" name="Int. J. Syst. Evol. Microbiol.">
        <title>Hoeflea suaedae sp. nov., an endophytic bacterium isolated from the root of the halophyte Suaeda maritima.</title>
        <authorList>
            <person name="Chung E.J."/>
            <person name="Park J.A."/>
            <person name="Pramanik P."/>
            <person name="Bibi F."/>
            <person name="Jeon C.O."/>
            <person name="Chung Y.R."/>
        </authorList>
    </citation>
    <scope>NUCLEOTIDE SEQUENCE [LARGE SCALE GENOMIC DNA]</scope>
    <source>
        <strain evidence="7 8">YC6898</strain>
    </source>
</reference>
<dbReference type="InterPro" id="IPR014718">
    <property type="entry name" value="GH-type_carb-bd"/>
</dbReference>